<feature type="transmembrane region" description="Helical" evidence="2">
    <location>
        <begin position="55"/>
        <end position="73"/>
    </location>
</feature>
<reference evidence="3 4" key="1">
    <citation type="submission" date="2019-02" db="EMBL/GenBank/DDBJ databases">
        <title>Deep-cultivation of Planctomycetes and their phenomic and genomic characterization uncovers novel biology.</title>
        <authorList>
            <person name="Wiegand S."/>
            <person name="Jogler M."/>
            <person name="Boedeker C."/>
            <person name="Pinto D."/>
            <person name="Vollmers J."/>
            <person name="Rivas-Marin E."/>
            <person name="Kohn T."/>
            <person name="Peeters S.H."/>
            <person name="Heuer A."/>
            <person name="Rast P."/>
            <person name="Oberbeckmann S."/>
            <person name="Bunk B."/>
            <person name="Jeske O."/>
            <person name="Meyerdierks A."/>
            <person name="Storesund J.E."/>
            <person name="Kallscheuer N."/>
            <person name="Luecker S."/>
            <person name="Lage O.M."/>
            <person name="Pohl T."/>
            <person name="Merkel B.J."/>
            <person name="Hornburger P."/>
            <person name="Mueller R.-W."/>
            <person name="Bruemmer F."/>
            <person name="Labrenz M."/>
            <person name="Spormann A.M."/>
            <person name="Op den Camp H."/>
            <person name="Overmann J."/>
            <person name="Amann R."/>
            <person name="Jetten M.S.M."/>
            <person name="Mascher T."/>
            <person name="Medema M.H."/>
            <person name="Devos D.P."/>
            <person name="Kaster A.-K."/>
            <person name="Ovreas L."/>
            <person name="Rohde M."/>
            <person name="Galperin M.Y."/>
            <person name="Jogler C."/>
        </authorList>
    </citation>
    <scope>NUCLEOTIDE SEQUENCE [LARGE SCALE GENOMIC DNA]</scope>
    <source>
        <strain evidence="3 4">Mal48</strain>
    </source>
</reference>
<dbReference type="AlphaFoldDB" id="A0A517QUX1"/>
<name>A0A517QUX1_9PLAN</name>
<evidence type="ECO:0000256" key="1">
    <source>
        <dbReference type="SAM" id="MobiDB-lite"/>
    </source>
</evidence>
<protein>
    <recommendedName>
        <fullName evidence="5">1,4-dihydroxy-2-naphthoate octaprenyltransferase</fullName>
    </recommendedName>
</protein>
<feature type="transmembrane region" description="Helical" evidence="2">
    <location>
        <begin position="137"/>
        <end position="156"/>
    </location>
</feature>
<sequence length="299" mass="31604">MSLPAATMPDPPYDASVATATKPRTDSQNSSSPADEREKVARNAKSDRLNPKEHGAYAILGIPLVAALIISGLTPETVLVAIAAVAAFLAHEPLLIISGSRGKRARESTPFVTRTLIVRLSIAVVCGTTAFCLSGNATRFGLIACVVFASLEFVISTGGHNRTLAAQLLGIGGLALPSAVVLLAGGIEITTAVQFWLIWFAGRVATTVSVRSTITRHKISATAWAKRTCDILLFISFLACFAGIGIGSSLWIVTIPMLLAATVMRITTPHPKHMKQIGWSLLMVNILSGVVAIGAWNYF</sequence>
<dbReference type="InterPro" id="IPR025576">
    <property type="entry name" value="YwiC"/>
</dbReference>
<keyword evidence="2" id="KW-0812">Transmembrane</keyword>
<evidence type="ECO:0008006" key="5">
    <source>
        <dbReference type="Google" id="ProtNLM"/>
    </source>
</evidence>
<feature type="region of interest" description="Disordered" evidence="1">
    <location>
        <begin position="1"/>
        <end position="47"/>
    </location>
</feature>
<organism evidence="3 4">
    <name type="scientific">Thalassoglobus polymorphus</name>
    <dbReference type="NCBI Taxonomy" id="2527994"/>
    <lineage>
        <taxon>Bacteria</taxon>
        <taxon>Pseudomonadati</taxon>
        <taxon>Planctomycetota</taxon>
        <taxon>Planctomycetia</taxon>
        <taxon>Planctomycetales</taxon>
        <taxon>Planctomycetaceae</taxon>
        <taxon>Thalassoglobus</taxon>
    </lineage>
</organism>
<evidence type="ECO:0000313" key="4">
    <source>
        <dbReference type="Proteomes" id="UP000315724"/>
    </source>
</evidence>
<feature type="compositionally biased region" description="Basic and acidic residues" evidence="1">
    <location>
        <begin position="34"/>
        <end position="47"/>
    </location>
</feature>
<dbReference type="RefSeq" id="WP_145204992.1">
    <property type="nucleotide sequence ID" value="NZ_CP036267.1"/>
</dbReference>
<dbReference type="Proteomes" id="UP000315724">
    <property type="component" value="Chromosome"/>
</dbReference>
<dbReference type="EMBL" id="CP036267">
    <property type="protein sequence ID" value="QDT35435.1"/>
    <property type="molecule type" value="Genomic_DNA"/>
</dbReference>
<evidence type="ECO:0000256" key="2">
    <source>
        <dbReference type="SAM" id="Phobius"/>
    </source>
</evidence>
<keyword evidence="2" id="KW-0472">Membrane</keyword>
<feature type="transmembrane region" description="Helical" evidence="2">
    <location>
        <begin position="277"/>
        <end position="298"/>
    </location>
</feature>
<dbReference type="OrthoDB" id="264037at2"/>
<gene>
    <name evidence="3" type="ORF">Mal48_47120</name>
</gene>
<feature type="transmembrane region" description="Helical" evidence="2">
    <location>
        <begin position="79"/>
        <end position="99"/>
    </location>
</feature>
<accession>A0A517QUX1</accession>
<dbReference type="Pfam" id="PF14256">
    <property type="entry name" value="YwiC"/>
    <property type="match status" value="1"/>
</dbReference>
<keyword evidence="4" id="KW-1185">Reference proteome</keyword>
<proteinExistence type="predicted"/>
<dbReference type="KEGG" id="tpol:Mal48_47120"/>
<feature type="transmembrane region" description="Helical" evidence="2">
    <location>
        <begin position="231"/>
        <end position="257"/>
    </location>
</feature>
<feature type="transmembrane region" description="Helical" evidence="2">
    <location>
        <begin position="111"/>
        <end position="131"/>
    </location>
</feature>
<keyword evidence="2" id="KW-1133">Transmembrane helix</keyword>
<evidence type="ECO:0000313" key="3">
    <source>
        <dbReference type="EMBL" id="QDT35435.1"/>
    </source>
</evidence>